<comment type="caution">
    <text evidence="2">The sequence shown here is derived from an EMBL/GenBank/DDBJ whole genome shotgun (WGS) entry which is preliminary data.</text>
</comment>
<protein>
    <submittedName>
        <fullName evidence="2">Uncharacterized protein</fullName>
    </submittedName>
</protein>
<gene>
    <name evidence="2" type="ORF">D0Q02_19370</name>
</gene>
<keyword evidence="1" id="KW-0472">Membrane</keyword>
<sequence length="534" mass="57452">MVSNATRHLCAGAYLDEQFLRTSLNQVYRQDRRLVAPSYGFDLVAVLGHCLQARRLFTIRDAVIVGTVVFSACVAPPAFMLTLTVLISLYLTTSALRLIQEISRELRQGRSASAGLIIGRVLLVIFRLMVAGALLVLLVPVALTFALGSAISGASDATTVPGATGAVLLLILGLILAPPVVASLARQNRLDAFAPGLTPAPPSRSARFDDIKRQESGNTVVYSGYRPFVGAGYPWKSWGLAQRLVRAASPLPELAPEGEREFTSAPFTAEQLVGHLRDELTALTTEPAAERQIPGLTVNDRIFLAGTEVAQLVPYTPPAHVAEIIRNPTGPARHYLVCQVVSWRGELVTTVHVHVAVQGKSLYIEFTSTALPPCDDRYRVVDQVGGTGREAYLRAGVWGLLDAPTTIGRAPVNLLRVGLDALLSADWIRSDRSIRVGYDYGAAVSVREAGTAPDTRSHTQTQEIDKYQRIIERRLLAAVLDFLDRRGVDTVEYRQRALTVLNAGAVVTNGTLTVHGDVSATQTNGGQPGSGGGR</sequence>
<evidence type="ECO:0000313" key="3">
    <source>
        <dbReference type="Proteomes" id="UP000262621"/>
    </source>
</evidence>
<dbReference type="Proteomes" id="UP000262621">
    <property type="component" value="Unassembled WGS sequence"/>
</dbReference>
<reference evidence="2 3" key="1">
    <citation type="submission" date="2018-08" db="EMBL/GenBank/DDBJ databases">
        <title>Verrucosispora craniellae sp. nov., isolated from a marine sponge in the South China Sea.</title>
        <authorList>
            <person name="Li L."/>
            <person name="Lin H.W."/>
        </authorList>
    </citation>
    <scope>NUCLEOTIDE SEQUENCE [LARGE SCALE GENOMIC DNA]</scope>
    <source>
        <strain evidence="2 3">LHW63014</strain>
    </source>
</reference>
<name>A0A372FW98_9ACTN</name>
<evidence type="ECO:0000313" key="2">
    <source>
        <dbReference type="EMBL" id="RFS45013.1"/>
    </source>
</evidence>
<evidence type="ECO:0000256" key="1">
    <source>
        <dbReference type="SAM" id="Phobius"/>
    </source>
</evidence>
<feature type="transmembrane region" description="Helical" evidence="1">
    <location>
        <begin position="120"/>
        <end position="143"/>
    </location>
</feature>
<proteinExistence type="predicted"/>
<keyword evidence="3" id="KW-1185">Reference proteome</keyword>
<keyword evidence="1" id="KW-0812">Transmembrane</keyword>
<feature type="transmembrane region" description="Helical" evidence="1">
    <location>
        <begin position="163"/>
        <end position="185"/>
    </location>
</feature>
<accession>A0A372FW98</accession>
<keyword evidence="1" id="KW-1133">Transmembrane helix</keyword>
<organism evidence="2 3">
    <name type="scientific">Micromonospora craniellae</name>
    <dbReference type="NCBI Taxonomy" id="2294034"/>
    <lineage>
        <taxon>Bacteria</taxon>
        <taxon>Bacillati</taxon>
        <taxon>Actinomycetota</taxon>
        <taxon>Actinomycetes</taxon>
        <taxon>Micromonosporales</taxon>
        <taxon>Micromonosporaceae</taxon>
        <taxon>Micromonospora</taxon>
    </lineage>
</organism>
<dbReference type="EMBL" id="QVFU01000021">
    <property type="protein sequence ID" value="RFS45013.1"/>
    <property type="molecule type" value="Genomic_DNA"/>
</dbReference>
<dbReference type="AlphaFoldDB" id="A0A372FW98"/>